<sequence length="580" mass="65628">MNPPPPLDYPQAVTLARRMRADLRPHTKDRKWRFKSYPNCFKSSHAIEWAQENIDSEESIAIMRLNQLIDYGLLCHVVDPSKKLRVRDTRTLYFRIVHDEDMDLMIETTNNTKCIGNVTSIANGNFTSSINFGCDDIIAIQKQVKTLDRTLQQTVKELDDARGKLEMTHQEVLELVSQQIFMFGMMSFMYIYIVASSVALSDGMDWLELGLVATLIVPMMRGCRVITIWSGTTSRTSPIETIVIPHDDSSVDCSIVENVQPFSRNQAANTLAAFVSKSIRSMSEFKSLRRLSTYGQKPIALMRDESSLPRVEKWQHRPLFICANIPVARNVITKYGTGSVPLGVPFVFASDLFEGSCLIRIKGSRSDDPVGDIAYFSGRKRIFQTVVQGRFKENALASDVMTGHEFSRPFRNLPHPFILRTATNFFSKIAAGANICIHTDSPFLEATLMGTSQTVRGDEPGNEPNIACHDIQEDCSVFGGALAKGDVTASRRKKMFANPNKGREYTFDTETVYTFEFYQNLFDATSYSLDLGFVKIGCSRILNGQPIQWLGKMRDGRYLWSFQIWNESLLSKDRVKLHNE</sequence>
<dbReference type="EMBL" id="JALLBG020000216">
    <property type="protein sequence ID" value="KAL3758849.1"/>
    <property type="molecule type" value="Genomic_DNA"/>
</dbReference>
<dbReference type="PANTHER" id="PTHR34826:SF2">
    <property type="entry name" value="UPF0590 PROTEIN C409.17C"/>
    <property type="match status" value="1"/>
</dbReference>
<protein>
    <recommendedName>
        <fullName evidence="2">DEP domain-containing protein</fullName>
    </recommendedName>
</protein>
<dbReference type="AlphaFoldDB" id="A0ABD3M851"/>
<dbReference type="InterPro" id="IPR036388">
    <property type="entry name" value="WH-like_DNA-bd_sf"/>
</dbReference>
<gene>
    <name evidence="3" type="ORF">ACHAWU_003121</name>
</gene>
<proteinExistence type="predicted"/>
<feature type="coiled-coil region" evidence="1">
    <location>
        <begin position="144"/>
        <end position="171"/>
    </location>
</feature>
<comment type="caution">
    <text evidence="3">The sequence shown here is derived from an EMBL/GenBank/DDBJ whole genome shotgun (WGS) entry which is preliminary data.</text>
</comment>
<reference evidence="3 4" key="1">
    <citation type="submission" date="2024-10" db="EMBL/GenBank/DDBJ databases">
        <title>Updated reference genomes for cyclostephanoid diatoms.</title>
        <authorList>
            <person name="Roberts W.R."/>
            <person name="Alverson A.J."/>
        </authorList>
    </citation>
    <scope>NUCLEOTIDE SEQUENCE [LARGE SCALE GENOMIC DNA]</scope>
    <source>
        <strain evidence="3 4">AJA232-27</strain>
    </source>
</reference>
<evidence type="ECO:0000313" key="4">
    <source>
        <dbReference type="Proteomes" id="UP001530293"/>
    </source>
</evidence>
<evidence type="ECO:0000313" key="3">
    <source>
        <dbReference type="EMBL" id="KAL3758849.1"/>
    </source>
</evidence>
<dbReference type="InterPro" id="IPR000591">
    <property type="entry name" value="DEP_dom"/>
</dbReference>
<dbReference type="Proteomes" id="UP001530293">
    <property type="component" value="Unassembled WGS sequence"/>
</dbReference>
<organism evidence="3 4">
    <name type="scientific">Discostella pseudostelligera</name>
    <dbReference type="NCBI Taxonomy" id="259834"/>
    <lineage>
        <taxon>Eukaryota</taxon>
        <taxon>Sar</taxon>
        <taxon>Stramenopiles</taxon>
        <taxon>Ochrophyta</taxon>
        <taxon>Bacillariophyta</taxon>
        <taxon>Coscinodiscophyceae</taxon>
        <taxon>Thalassiosirophycidae</taxon>
        <taxon>Stephanodiscales</taxon>
        <taxon>Stephanodiscaceae</taxon>
        <taxon>Discostella</taxon>
    </lineage>
</organism>
<dbReference type="InterPro" id="IPR013897">
    <property type="entry name" value="Duc1"/>
</dbReference>
<keyword evidence="1" id="KW-0175">Coiled coil</keyword>
<dbReference type="SMART" id="SM00049">
    <property type="entry name" value="DEP"/>
    <property type="match status" value="1"/>
</dbReference>
<dbReference type="InterPro" id="IPR036390">
    <property type="entry name" value="WH_DNA-bd_sf"/>
</dbReference>
<accession>A0ABD3M851</accession>
<evidence type="ECO:0000259" key="2">
    <source>
        <dbReference type="SMART" id="SM00049"/>
    </source>
</evidence>
<dbReference type="Gene3D" id="1.10.10.10">
    <property type="entry name" value="Winged helix-like DNA-binding domain superfamily/Winged helix DNA-binding domain"/>
    <property type="match status" value="1"/>
</dbReference>
<dbReference type="SUPFAM" id="SSF46785">
    <property type="entry name" value="Winged helix' DNA-binding domain"/>
    <property type="match status" value="1"/>
</dbReference>
<dbReference type="PANTHER" id="PTHR34826">
    <property type="entry name" value="UPF0590 PROTEIN C409.17C"/>
    <property type="match status" value="1"/>
</dbReference>
<evidence type="ECO:0000256" key="1">
    <source>
        <dbReference type="SAM" id="Coils"/>
    </source>
</evidence>
<keyword evidence="4" id="KW-1185">Reference proteome</keyword>
<feature type="domain" description="DEP" evidence="2">
    <location>
        <begin position="22"/>
        <end position="98"/>
    </location>
</feature>
<dbReference type="Pfam" id="PF08588">
    <property type="entry name" value="Duc1"/>
    <property type="match status" value="1"/>
</dbReference>
<dbReference type="Pfam" id="PF00610">
    <property type="entry name" value="DEP"/>
    <property type="match status" value="1"/>
</dbReference>
<dbReference type="CDD" id="cd04371">
    <property type="entry name" value="DEP"/>
    <property type="match status" value="1"/>
</dbReference>
<name>A0ABD3M851_9STRA</name>